<name>A0A330LI90_9GAMM</name>
<reference evidence="3" key="1">
    <citation type="submission" date="2018-05" db="EMBL/GenBank/DDBJ databases">
        <authorList>
            <person name="Cea G.-C."/>
            <person name="William W."/>
        </authorList>
    </citation>
    <scope>NUCLEOTIDE SEQUENCE [LARGE SCALE GENOMIC DNA]</scope>
    <source>
        <strain evidence="3">DB21MT 5</strain>
    </source>
</reference>
<dbReference type="Gene3D" id="3.20.20.450">
    <property type="entry name" value="EAL domain"/>
    <property type="match status" value="1"/>
</dbReference>
<evidence type="ECO:0000259" key="1">
    <source>
        <dbReference type="PROSITE" id="PS50883"/>
    </source>
</evidence>
<dbReference type="AlphaFoldDB" id="A0A330LI90"/>
<dbReference type="CDD" id="cd01948">
    <property type="entry name" value="EAL"/>
    <property type="match status" value="1"/>
</dbReference>
<organism evidence="2 3">
    <name type="scientific">Moritella yayanosii</name>
    <dbReference type="NCBI Taxonomy" id="69539"/>
    <lineage>
        <taxon>Bacteria</taxon>
        <taxon>Pseudomonadati</taxon>
        <taxon>Pseudomonadota</taxon>
        <taxon>Gammaproteobacteria</taxon>
        <taxon>Alteromonadales</taxon>
        <taxon>Moritellaceae</taxon>
        <taxon>Moritella</taxon>
    </lineage>
</organism>
<evidence type="ECO:0000313" key="2">
    <source>
        <dbReference type="EMBL" id="SQD76624.1"/>
    </source>
</evidence>
<dbReference type="GO" id="GO:0071111">
    <property type="term" value="F:cyclic-guanylate-specific phosphodiesterase activity"/>
    <property type="evidence" value="ECO:0007669"/>
    <property type="project" value="InterPro"/>
</dbReference>
<accession>A0A330LI90</accession>
<dbReference type="SUPFAM" id="SSF141868">
    <property type="entry name" value="EAL domain-like"/>
    <property type="match status" value="1"/>
</dbReference>
<dbReference type="PANTHER" id="PTHR33121:SF23">
    <property type="entry name" value="CYCLIC DI-GMP PHOSPHODIESTERASE PDEB"/>
    <property type="match status" value="1"/>
</dbReference>
<dbReference type="PROSITE" id="PS50883">
    <property type="entry name" value="EAL"/>
    <property type="match status" value="1"/>
</dbReference>
<protein>
    <submittedName>
        <fullName evidence="2">PAS sensor diguanylate cyclase and phophodiesterase</fullName>
    </submittedName>
</protein>
<dbReference type="SMART" id="SM00052">
    <property type="entry name" value="EAL"/>
    <property type="match status" value="1"/>
</dbReference>
<evidence type="ECO:0000313" key="3">
    <source>
        <dbReference type="Proteomes" id="UP000250163"/>
    </source>
</evidence>
<dbReference type="Pfam" id="PF00563">
    <property type="entry name" value="EAL"/>
    <property type="match status" value="1"/>
</dbReference>
<proteinExistence type="predicted"/>
<dbReference type="KEGG" id="mya:MORIYA_0146"/>
<dbReference type="PANTHER" id="PTHR33121">
    <property type="entry name" value="CYCLIC DI-GMP PHOSPHODIESTERASE PDEF"/>
    <property type="match status" value="1"/>
</dbReference>
<dbReference type="RefSeq" id="WP_232011444.1">
    <property type="nucleotide sequence ID" value="NZ_LS483250.1"/>
</dbReference>
<dbReference type="InterPro" id="IPR050706">
    <property type="entry name" value="Cyclic-di-GMP_PDE-like"/>
</dbReference>
<dbReference type="InterPro" id="IPR001633">
    <property type="entry name" value="EAL_dom"/>
</dbReference>
<keyword evidence="3" id="KW-1185">Reference proteome</keyword>
<gene>
    <name evidence="2" type="ORF">MORIYA_0146</name>
</gene>
<dbReference type="Proteomes" id="UP000250163">
    <property type="component" value="Chromosome MORIYA"/>
</dbReference>
<dbReference type="InterPro" id="IPR035919">
    <property type="entry name" value="EAL_sf"/>
</dbReference>
<sequence>MSLSDPSQKRIYEVLLRLRTRSGDIVPPSAFLPAAERYNLSNAIDRWVVDHTFAWMKQHFQQLDDVDHLAINLSGASLGSHTLLSHIMQQITLHNLPPSMIKFEITETAAISNLRDATLFIKTLSEFGCQFALDDFGSGLSSFAYLKNLPVCTLKIDGMFVKDILNDPIDEAMVKSINDIGHVMGMKTIAEFVENDAIRQRLQDMGVDFAQGYGIGKPAPIDDILQPQCAGDVCNSTVKA</sequence>
<dbReference type="EMBL" id="LS483250">
    <property type="protein sequence ID" value="SQD76624.1"/>
    <property type="molecule type" value="Genomic_DNA"/>
</dbReference>
<feature type="domain" description="EAL" evidence="1">
    <location>
        <begin position="1"/>
        <end position="232"/>
    </location>
</feature>